<evidence type="ECO:0000313" key="6">
    <source>
        <dbReference type="Proteomes" id="UP000475862"/>
    </source>
</evidence>
<dbReference type="GO" id="GO:0006357">
    <property type="term" value="P:regulation of transcription by RNA polymerase II"/>
    <property type="evidence" value="ECO:0007669"/>
    <property type="project" value="TreeGrafter"/>
</dbReference>
<dbReference type="Pfam" id="PF02944">
    <property type="entry name" value="BESS"/>
    <property type="match status" value="1"/>
</dbReference>
<evidence type="ECO:0000313" key="5">
    <source>
        <dbReference type="EMBL" id="KAE9529998.1"/>
    </source>
</evidence>
<dbReference type="Pfam" id="PF10545">
    <property type="entry name" value="MADF_DNA_bdg"/>
    <property type="match status" value="1"/>
</dbReference>
<sequence length="232" mass="26515">MIQRRWKNLRTCFARELREQKSVKSGQSASKRRKYKYYDQLLFLIPTVQVRETSGNAELNVSDEEREETEDLQSPSVIPSPHTTSNSMKNKKMSYEEKLIHILEAKKNETAPSVVDSDTNFALSLVPMLRAIPTHQKIDAQIQILQLLKNFQNNSLPTNTLDFSRNFANYSTPLHLITGTSTSMNQPTTLNQNIQLISPQTTDSVQSYISNFSASSDGLETTNDINEHYYYT</sequence>
<dbReference type="PANTHER" id="PTHR12243">
    <property type="entry name" value="MADF DOMAIN TRANSCRIPTION FACTOR"/>
    <property type="match status" value="1"/>
</dbReference>
<reference evidence="5 6" key="1">
    <citation type="submission" date="2019-08" db="EMBL/GenBank/DDBJ databases">
        <title>The genome of the soybean aphid Biotype 1, its phylome, world population structure and adaptation to the North American continent.</title>
        <authorList>
            <person name="Giordano R."/>
            <person name="Donthu R.K."/>
            <person name="Hernandez A.G."/>
            <person name="Wright C.L."/>
            <person name="Zimin A.V."/>
        </authorList>
    </citation>
    <scope>NUCLEOTIDE SEQUENCE [LARGE SCALE GENOMIC DNA]</scope>
    <source>
        <tissue evidence="5">Whole aphids</tissue>
    </source>
</reference>
<feature type="domain" description="BESS" evidence="4">
    <location>
        <begin position="115"/>
        <end position="154"/>
    </location>
</feature>
<name>A0A6G0TBK1_APHGL</name>
<evidence type="ECO:0008006" key="7">
    <source>
        <dbReference type="Google" id="ProtNLM"/>
    </source>
</evidence>
<gene>
    <name evidence="5" type="ORF">AGLY_011460</name>
</gene>
<keyword evidence="6" id="KW-1185">Reference proteome</keyword>
<evidence type="ECO:0000256" key="2">
    <source>
        <dbReference type="SAM" id="MobiDB-lite"/>
    </source>
</evidence>
<dbReference type="PANTHER" id="PTHR12243:SF69">
    <property type="entry name" value="SI:CH73-59F11.3"/>
    <property type="match status" value="1"/>
</dbReference>
<dbReference type="EMBL" id="VYZN01000043">
    <property type="protein sequence ID" value="KAE9529998.1"/>
    <property type="molecule type" value="Genomic_DNA"/>
</dbReference>
<dbReference type="InterPro" id="IPR006578">
    <property type="entry name" value="MADF-dom"/>
</dbReference>
<evidence type="ECO:0000256" key="1">
    <source>
        <dbReference type="PROSITE-ProRule" id="PRU00371"/>
    </source>
</evidence>
<comment type="caution">
    <text evidence="5">The sequence shown here is derived from an EMBL/GenBank/DDBJ whole genome shotgun (WGS) entry which is preliminary data.</text>
</comment>
<dbReference type="OrthoDB" id="6627742at2759"/>
<evidence type="ECO:0000259" key="3">
    <source>
        <dbReference type="PROSITE" id="PS51029"/>
    </source>
</evidence>
<protein>
    <recommendedName>
        <fullName evidence="7">BESS domain-containing protein</fullName>
    </recommendedName>
</protein>
<proteinExistence type="predicted"/>
<dbReference type="InterPro" id="IPR039353">
    <property type="entry name" value="TF_Adf1"/>
</dbReference>
<feature type="compositionally biased region" description="Acidic residues" evidence="2">
    <location>
        <begin position="61"/>
        <end position="71"/>
    </location>
</feature>
<dbReference type="GO" id="GO:0003677">
    <property type="term" value="F:DNA binding"/>
    <property type="evidence" value="ECO:0007669"/>
    <property type="project" value="InterPro"/>
</dbReference>
<keyword evidence="1" id="KW-0539">Nucleus</keyword>
<organism evidence="5 6">
    <name type="scientific">Aphis glycines</name>
    <name type="common">Soybean aphid</name>
    <dbReference type="NCBI Taxonomy" id="307491"/>
    <lineage>
        <taxon>Eukaryota</taxon>
        <taxon>Metazoa</taxon>
        <taxon>Ecdysozoa</taxon>
        <taxon>Arthropoda</taxon>
        <taxon>Hexapoda</taxon>
        <taxon>Insecta</taxon>
        <taxon>Pterygota</taxon>
        <taxon>Neoptera</taxon>
        <taxon>Paraneoptera</taxon>
        <taxon>Hemiptera</taxon>
        <taxon>Sternorrhyncha</taxon>
        <taxon>Aphidomorpha</taxon>
        <taxon>Aphidoidea</taxon>
        <taxon>Aphididae</taxon>
        <taxon>Aphidini</taxon>
        <taxon>Aphis</taxon>
        <taxon>Aphis</taxon>
    </lineage>
</organism>
<dbReference type="GO" id="GO:0005634">
    <property type="term" value="C:nucleus"/>
    <property type="evidence" value="ECO:0007669"/>
    <property type="project" value="UniProtKB-SubCell"/>
</dbReference>
<feature type="region of interest" description="Disordered" evidence="2">
    <location>
        <begin position="55"/>
        <end position="90"/>
    </location>
</feature>
<dbReference type="AlphaFoldDB" id="A0A6G0TBK1"/>
<feature type="compositionally biased region" description="Polar residues" evidence="2">
    <location>
        <begin position="72"/>
        <end position="88"/>
    </location>
</feature>
<feature type="domain" description="MADF" evidence="3">
    <location>
        <begin position="1"/>
        <end position="49"/>
    </location>
</feature>
<evidence type="ECO:0000259" key="4">
    <source>
        <dbReference type="PROSITE" id="PS51031"/>
    </source>
</evidence>
<dbReference type="PROSITE" id="PS51031">
    <property type="entry name" value="BESS"/>
    <property type="match status" value="1"/>
</dbReference>
<comment type="subcellular location">
    <subcellularLocation>
        <location evidence="1">Nucleus</location>
    </subcellularLocation>
</comment>
<accession>A0A6G0TBK1</accession>
<dbReference type="Proteomes" id="UP000475862">
    <property type="component" value="Unassembled WGS sequence"/>
</dbReference>
<dbReference type="PROSITE" id="PS51029">
    <property type="entry name" value="MADF"/>
    <property type="match status" value="1"/>
</dbReference>
<dbReference type="GO" id="GO:0005667">
    <property type="term" value="C:transcription regulator complex"/>
    <property type="evidence" value="ECO:0007669"/>
    <property type="project" value="TreeGrafter"/>
</dbReference>
<dbReference type="InterPro" id="IPR004210">
    <property type="entry name" value="BESS_motif"/>
</dbReference>